<comment type="caution">
    <text evidence="2">The sequence shown here is derived from an EMBL/GenBank/DDBJ whole genome shotgun (WGS) entry which is preliminary data.</text>
</comment>
<keyword evidence="3" id="KW-1185">Reference proteome</keyword>
<dbReference type="EMBL" id="BPVZ01000003">
    <property type="protein sequence ID" value="GKU88858.1"/>
    <property type="molecule type" value="Genomic_DNA"/>
</dbReference>
<evidence type="ECO:0000256" key="1">
    <source>
        <dbReference type="SAM" id="MobiDB-lite"/>
    </source>
</evidence>
<dbReference type="Proteomes" id="UP001054252">
    <property type="component" value="Unassembled WGS sequence"/>
</dbReference>
<gene>
    <name evidence="2" type="ORF">SLEP1_g3074</name>
</gene>
<organism evidence="2 3">
    <name type="scientific">Rubroshorea leprosula</name>
    <dbReference type="NCBI Taxonomy" id="152421"/>
    <lineage>
        <taxon>Eukaryota</taxon>
        <taxon>Viridiplantae</taxon>
        <taxon>Streptophyta</taxon>
        <taxon>Embryophyta</taxon>
        <taxon>Tracheophyta</taxon>
        <taxon>Spermatophyta</taxon>
        <taxon>Magnoliopsida</taxon>
        <taxon>eudicotyledons</taxon>
        <taxon>Gunneridae</taxon>
        <taxon>Pentapetalae</taxon>
        <taxon>rosids</taxon>
        <taxon>malvids</taxon>
        <taxon>Malvales</taxon>
        <taxon>Dipterocarpaceae</taxon>
        <taxon>Rubroshorea</taxon>
    </lineage>
</organism>
<protein>
    <submittedName>
        <fullName evidence="2">Uncharacterized protein</fullName>
    </submittedName>
</protein>
<reference evidence="2 3" key="1">
    <citation type="journal article" date="2021" name="Commun. Biol.">
        <title>The genome of Shorea leprosula (Dipterocarpaceae) highlights the ecological relevance of drought in aseasonal tropical rainforests.</title>
        <authorList>
            <person name="Ng K.K.S."/>
            <person name="Kobayashi M.J."/>
            <person name="Fawcett J.A."/>
            <person name="Hatakeyama M."/>
            <person name="Paape T."/>
            <person name="Ng C.H."/>
            <person name="Ang C.C."/>
            <person name="Tnah L.H."/>
            <person name="Lee C.T."/>
            <person name="Nishiyama T."/>
            <person name="Sese J."/>
            <person name="O'Brien M.J."/>
            <person name="Copetti D."/>
            <person name="Mohd Noor M.I."/>
            <person name="Ong R.C."/>
            <person name="Putra M."/>
            <person name="Sireger I.Z."/>
            <person name="Indrioko S."/>
            <person name="Kosugi Y."/>
            <person name="Izuno A."/>
            <person name="Isagi Y."/>
            <person name="Lee S.L."/>
            <person name="Shimizu K.K."/>
        </authorList>
    </citation>
    <scope>NUCLEOTIDE SEQUENCE [LARGE SCALE GENOMIC DNA]</scope>
    <source>
        <strain evidence="2">214</strain>
    </source>
</reference>
<name>A0AAV5HSW6_9ROSI</name>
<proteinExistence type="predicted"/>
<evidence type="ECO:0000313" key="3">
    <source>
        <dbReference type="Proteomes" id="UP001054252"/>
    </source>
</evidence>
<sequence>MGKKMVEIFGLLLWLDEEEDGQEDREGTWGRNTARSIRGGGRRATVPSCRTRAGGGCGAVDEKSRYIRLPEEKGEERSGFSQAC</sequence>
<feature type="region of interest" description="Disordered" evidence="1">
    <location>
        <begin position="19"/>
        <end position="54"/>
    </location>
</feature>
<accession>A0AAV5HSW6</accession>
<evidence type="ECO:0000313" key="2">
    <source>
        <dbReference type="EMBL" id="GKU88858.1"/>
    </source>
</evidence>
<dbReference type="AlphaFoldDB" id="A0AAV5HSW6"/>